<dbReference type="GO" id="GO:0016740">
    <property type="term" value="F:transferase activity"/>
    <property type="evidence" value="ECO:0007669"/>
    <property type="project" value="UniProtKB-KW"/>
</dbReference>
<proteinExistence type="predicted"/>
<comment type="catalytic activity">
    <reaction evidence="10">
        <text>L-threonyl-[protein] + FAD = FMN-L-threonyl-[protein] + AMP + H(+)</text>
        <dbReference type="Rhea" id="RHEA:36847"/>
        <dbReference type="Rhea" id="RHEA-COMP:11060"/>
        <dbReference type="Rhea" id="RHEA-COMP:11061"/>
        <dbReference type="ChEBI" id="CHEBI:15378"/>
        <dbReference type="ChEBI" id="CHEBI:30013"/>
        <dbReference type="ChEBI" id="CHEBI:57692"/>
        <dbReference type="ChEBI" id="CHEBI:74257"/>
        <dbReference type="ChEBI" id="CHEBI:456215"/>
        <dbReference type="EC" id="2.7.1.180"/>
    </reaction>
</comment>
<reference evidence="12 13" key="1">
    <citation type="journal article" date="2024" name="Front. Microbiol.">
        <title>Novel thermophilic genera Geochorda gen. nov. and Carboxydochorda gen. nov. from the deep terrestrial subsurface reveal the ecophysiological diversity in the class Limnochordia.</title>
        <authorList>
            <person name="Karnachuk O.V."/>
            <person name="Lukina A.P."/>
            <person name="Avakyan M.R."/>
            <person name="Kadnikov V.V."/>
            <person name="Begmatov S."/>
            <person name="Beletsky A.V."/>
            <person name="Vlasova K.G."/>
            <person name="Novikov A.A."/>
            <person name="Shcherbakova V.A."/>
            <person name="Mardanov A.V."/>
            <person name="Ravin N.V."/>
        </authorList>
    </citation>
    <scope>NUCLEOTIDE SEQUENCE [LARGE SCALE GENOMIC DNA]</scope>
    <source>
        <strain evidence="12 13">L945</strain>
    </source>
</reference>
<keyword evidence="6" id="KW-0479">Metal-binding</keyword>
<dbReference type="Proteomes" id="UP001332192">
    <property type="component" value="Chromosome"/>
</dbReference>
<accession>A0ABZ1BYH5</accession>
<dbReference type="InterPro" id="IPR003374">
    <property type="entry name" value="ApbE-like_sf"/>
</dbReference>
<feature type="region of interest" description="Disordered" evidence="11">
    <location>
        <begin position="119"/>
        <end position="139"/>
    </location>
</feature>
<comment type="cofactor">
    <cofactor evidence="1">
        <name>Mg(2+)</name>
        <dbReference type="ChEBI" id="CHEBI:18420"/>
    </cofactor>
</comment>
<evidence type="ECO:0000313" key="12">
    <source>
        <dbReference type="EMBL" id="WRP17759.1"/>
    </source>
</evidence>
<evidence type="ECO:0000256" key="1">
    <source>
        <dbReference type="ARBA" id="ARBA00001946"/>
    </source>
</evidence>
<evidence type="ECO:0000256" key="9">
    <source>
        <dbReference type="ARBA" id="ARBA00031306"/>
    </source>
</evidence>
<evidence type="ECO:0000256" key="2">
    <source>
        <dbReference type="ARBA" id="ARBA00011955"/>
    </source>
</evidence>
<name>A0ABZ1BYH5_9FIRM</name>
<keyword evidence="4" id="KW-0285">Flavoprotein</keyword>
<evidence type="ECO:0000256" key="11">
    <source>
        <dbReference type="SAM" id="MobiDB-lite"/>
    </source>
</evidence>
<evidence type="ECO:0000313" key="13">
    <source>
        <dbReference type="Proteomes" id="UP001332192"/>
    </source>
</evidence>
<dbReference type="InterPro" id="IPR024932">
    <property type="entry name" value="ApbE"/>
</dbReference>
<evidence type="ECO:0000256" key="8">
    <source>
        <dbReference type="ARBA" id="ARBA00022842"/>
    </source>
</evidence>
<dbReference type="EMBL" id="CP141615">
    <property type="protein sequence ID" value="WRP17759.1"/>
    <property type="molecule type" value="Genomic_DNA"/>
</dbReference>
<dbReference type="Pfam" id="PF02424">
    <property type="entry name" value="ApbE"/>
    <property type="match status" value="1"/>
</dbReference>
<dbReference type="SUPFAM" id="SSF143631">
    <property type="entry name" value="ApbE-like"/>
    <property type="match status" value="1"/>
</dbReference>
<evidence type="ECO:0000256" key="4">
    <source>
        <dbReference type="ARBA" id="ARBA00022630"/>
    </source>
</evidence>
<dbReference type="Gene3D" id="3.10.520.10">
    <property type="entry name" value="ApbE-like domains"/>
    <property type="match status" value="1"/>
</dbReference>
<evidence type="ECO:0000256" key="7">
    <source>
        <dbReference type="ARBA" id="ARBA00022827"/>
    </source>
</evidence>
<keyword evidence="5 12" id="KW-0808">Transferase</keyword>
<evidence type="ECO:0000256" key="6">
    <source>
        <dbReference type="ARBA" id="ARBA00022723"/>
    </source>
</evidence>
<dbReference type="PANTHER" id="PTHR30040:SF2">
    <property type="entry name" value="FAD:PROTEIN FMN TRANSFERASE"/>
    <property type="match status" value="1"/>
</dbReference>
<keyword evidence="7" id="KW-0274">FAD</keyword>
<evidence type="ECO:0000256" key="3">
    <source>
        <dbReference type="ARBA" id="ARBA00016337"/>
    </source>
</evidence>
<dbReference type="PANTHER" id="PTHR30040">
    <property type="entry name" value="THIAMINE BIOSYNTHESIS LIPOPROTEIN APBE"/>
    <property type="match status" value="1"/>
</dbReference>
<keyword evidence="8" id="KW-0460">Magnesium</keyword>
<gene>
    <name evidence="12" type="ORF">U7230_01750</name>
</gene>
<evidence type="ECO:0000256" key="5">
    <source>
        <dbReference type="ARBA" id="ARBA00022679"/>
    </source>
</evidence>
<protein>
    <recommendedName>
        <fullName evidence="3">FAD:protein FMN transferase</fullName>
        <ecNumber evidence="2">2.7.1.180</ecNumber>
    </recommendedName>
    <alternativeName>
        <fullName evidence="9">Flavin transferase</fullName>
    </alternativeName>
</protein>
<keyword evidence="13" id="KW-1185">Reference proteome</keyword>
<organism evidence="12 13">
    <name type="scientific">Carboxydichorda subterranea</name>
    <dbReference type="NCBI Taxonomy" id="3109565"/>
    <lineage>
        <taxon>Bacteria</taxon>
        <taxon>Bacillati</taxon>
        <taxon>Bacillota</taxon>
        <taxon>Limnochordia</taxon>
        <taxon>Limnochordales</taxon>
        <taxon>Geochordaceae</taxon>
        <taxon>Carboxydichorda</taxon>
    </lineage>
</organism>
<dbReference type="EC" id="2.7.1.180" evidence="2"/>
<evidence type="ECO:0000256" key="10">
    <source>
        <dbReference type="ARBA" id="ARBA00048540"/>
    </source>
</evidence>
<dbReference type="RefSeq" id="WP_324717029.1">
    <property type="nucleotide sequence ID" value="NZ_CP141615.1"/>
</dbReference>
<sequence length="313" mass="32955">MSSAALRESFDAMGTTITLMVRPASGKEDAARRVLAERRAWFEEIERALSRFRPDSELSRLNRAGCAGQWCLVSPLLFWALEAAQWAYEATGGLVDAGVLPALARYGYDRDWHALGGPAGLLPPGDEAEPPAGARPAGRPPFELDRAIRAVRIRPGAALDLGGVVKGLAADSAAAWLAQRFGAALVDAGGDVAARALPGSPPWVVQVDGSPIALEVRQGGVATSGLRRWWVGPLGPAHHLIDPGTGAPVRTDVVSATVAESGALRAEVLAKALILAGSRRIGALMERWPHASAFVRLRDGRVLTWGVSLAHAS</sequence>